<organism evidence="3 4">
    <name type="scientific">Mesorhabditis belari</name>
    <dbReference type="NCBI Taxonomy" id="2138241"/>
    <lineage>
        <taxon>Eukaryota</taxon>
        <taxon>Metazoa</taxon>
        <taxon>Ecdysozoa</taxon>
        <taxon>Nematoda</taxon>
        <taxon>Chromadorea</taxon>
        <taxon>Rhabditida</taxon>
        <taxon>Rhabditina</taxon>
        <taxon>Rhabditomorpha</taxon>
        <taxon>Rhabditoidea</taxon>
        <taxon>Rhabditidae</taxon>
        <taxon>Mesorhabditinae</taxon>
        <taxon>Mesorhabditis</taxon>
    </lineage>
</organism>
<dbReference type="InterPro" id="IPR013783">
    <property type="entry name" value="Ig-like_fold"/>
</dbReference>
<name>A0AAF3FJU6_9BILA</name>
<feature type="domain" description="MSP" evidence="2">
    <location>
        <begin position="233"/>
        <end position="352"/>
    </location>
</feature>
<dbReference type="Proteomes" id="UP000887575">
    <property type="component" value="Unassembled WGS sequence"/>
</dbReference>
<accession>A0AAF3FJU6</accession>
<protein>
    <recommendedName>
        <fullName evidence="1">Major sperm protein</fullName>
    </recommendedName>
</protein>
<proteinExistence type="predicted"/>
<keyword evidence="1" id="KW-0206">Cytoskeleton</keyword>
<dbReference type="PANTHER" id="PTHR21513">
    <property type="entry name" value="MAJOR SPERM PROTEIN"/>
    <property type="match status" value="1"/>
</dbReference>
<comment type="function">
    <text evidence="1">Central component in molecular interactions underlying sperm crawling. Forms an extensive filament system that extends from sperm villipoda, along the leading edge of the pseudopod.</text>
</comment>
<dbReference type="PROSITE" id="PS50202">
    <property type="entry name" value="MSP"/>
    <property type="match status" value="1"/>
</dbReference>
<dbReference type="Gene3D" id="2.60.40.10">
    <property type="entry name" value="Immunoglobulins"/>
    <property type="match status" value="1"/>
</dbReference>
<evidence type="ECO:0000256" key="1">
    <source>
        <dbReference type="RuleBase" id="RU003425"/>
    </source>
</evidence>
<dbReference type="InterPro" id="IPR000535">
    <property type="entry name" value="MSP_dom"/>
</dbReference>
<dbReference type="Pfam" id="PF00635">
    <property type="entry name" value="Motile_Sperm"/>
    <property type="match status" value="1"/>
</dbReference>
<evidence type="ECO:0000313" key="4">
    <source>
        <dbReference type="WBParaSite" id="MBELARI_LOCUS7236"/>
    </source>
</evidence>
<dbReference type="AlphaFoldDB" id="A0AAF3FJU6"/>
<keyword evidence="3" id="KW-1185">Reference proteome</keyword>
<dbReference type="WBParaSite" id="MBELARI_LOCUS7236">
    <property type="protein sequence ID" value="MBELARI_LOCUS7236"/>
    <property type="gene ID" value="MBELARI_LOCUS7236"/>
</dbReference>
<keyword evidence="1" id="KW-0963">Cytoplasm</keyword>
<dbReference type="SUPFAM" id="SSF49354">
    <property type="entry name" value="PapD-like"/>
    <property type="match status" value="1"/>
</dbReference>
<dbReference type="InterPro" id="IPR008962">
    <property type="entry name" value="PapD-like_sf"/>
</dbReference>
<evidence type="ECO:0000313" key="3">
    <source>
        <dbReference type="Proteomes" id="UP000887575"/>
    </source>
</evidence>
<dbReference type="PANTHER" id="PTHR21513:SF2">
    <property type="entry name" value="MAJOR SPERM PROTEIN"/>
    <property type="match status" value="1"/>
</dbReference>
<evidence type="ECO:0000259" key="2">
    <source>
        <dbReference type="PROSITE" id="PS50202"/>
    </source>
</evidence>
<sequence length="354" mass="40682">MRLFLRLINVFSIVQNKFCYAYSISEPTFNALDSMKHGVAAEFLERLSVFSTGNNHLWYQHFGLTIPHLSSYESGQGIQRIHLKAKRVYSGDEKHAIYQFPPIPQQKIICELMINEQKQRYNGICYVAKKILGGILSLQNPGLKLRTDESLQSPELVLNLRVRRKNEIECQRENDYSSCVLDHFLLPTGLLPGIIAPKFVNMTFCRPRNMMALFSAWPQTSGLQNCRNEPECQLTITPEKLEFFCIPVGKPIHLDVTLTNPTSENQTYKVKCTSNEVFRVTSPYGILASKASFKIRFYFQNKSIPDPTKVCHYFAIYHMKCPPTTVQTKVRELWAGKETKPDGVKRLPVTFFNK</sequence>
<reference evidence="4" key="1">
    <citation type="submission" date="2024-02" db="UniProtKB">
        <authorList>
            <consortium name="WormBaseParasite"/>
        </authorList>
    </citation>
    <scope>IDENTIFICATION</scope>
</reference>